<comment type="catalytic activity">
    <reaction evidence="5 7">
        <text>O-phospho-L-threonyl-[protein] + H2O = L-threonyl-[protein] + phosphate</text>
        <dbReference type="Rhea" id="RHEA:47004"/>
        <dbReference type="Rhea" id="RHEA-COMP:11060"/>
        <dbReference type="Rhea" id="RHEA-COMP:11605"/>
        <dbReference type="ChEBI" id="CHEBI:15377"/>
        <dbReference type="ChEBI" id="CHEBI:30013"/>
        <dbReference type="ChEBI" id="CHEBI:43474"/>
        <dbReference type="ChEBI" id="CHEBI:61977"/>
        <dbReference type="EC" id="3.1.3.16"/>
    </reaction>
</comment>
<name>A0A5N5SUZ0_9CRUS</name>
<dbReference type="GO" id="GO:0004722">
    <property type="term" value="F:protein serine/threonine phosphatase activity"/>
    <property type="evidence" value="ECO:0007669"/>
    <property type="project" value="UniProtKB-EC"/>
</dbReference>
<dbReference type="InterPro" id="IPR029021">
    <property type="entry name" value="Prot-tyrosine_phosphatase-like"/>
</dbReference>
<dbReference type="GO" id="GO:0004725">
    <property type="term" value="F:protein tyrosine phosphatase activity"/>
    <property type="evidence" value="ECO:0007669"/>
    <property type="project" value="UniProtKB-EC"/>
</dbReference>
<evidence type="ECO:0000259" key="8">
    <source>
        <dbReference type="PROSITE" id="PS50054"/>
    </source>
</evidence>
<feature type="domain" description="Tyrosine-protein phosphatase" evidence="8">
    <location>
        <begin position="43"/>
        <end position="194"/>
    </location>
</feature>
<comment type="catalytic activity">
    <reaction evidence="4 7">
        <text>O-phospho-L-seryl-[protein] + H2O = L-seryl-[protein] + phosphate</text>
        <dbReference type="Rhea" id="RHEA:20629"/>
        <dbReference type="Rhea" id="RHEA-COMP:9863"/>
        <dbReference type="Rhea" id="RHEA-COMP:11604"/>
        <dbReference type="ChEBI" id="CHEBI:15377"/>
        <dbReference type="ChEBI" id="CHEBI:29999"/>
        <dbReference type="ChEBI" id="CHEBI:43474"/>
        <dbReference type="ChEBI" id="CHEBI:83421"/>
        <dbReference type="EC" id="3.1.3.16"/>
    </reaction>
</comment>
<gene>
    <name evidence="10" type="primary">DUSP3</name>
    <name evidence="10" type="ORF">Anas_01025</name>
</gene>
<sequence>MNPQENAPATGRQLSDVLSSVRSSYSKPLPGYEGQIMSRYQVGVCMDEVYPSIYIGDLGAAKNRDYLKHVGITHVLNTAQGDKMATVNTNADFYKSYGIKYLGLELLDFPSANIAKYFEESANFIDEALKNGGKVLVHCFMGISRSATISTAFLMIKRGMTAKEALIQIKQNRNVFPNEGFLRQLADLDNTLAKQRSHKA</sequence>
<dbReference type="GO" id="GO:0008138">
    <property type="term" value="F:protein tyrosine/serine/threonine phosphatase activity"/>
    <property type="evidence" value="ECO:0007669"/>
    <property type="project" value="UniProtKB-UniRule"/>
</dbReference>
<dbReference type="PRINTS" id="PR01908">
    <property type="entry name" value="ADSPHPHTASE"/>
</dbReference>
<dbReference type="InterPro" id="IPR020405">
    <property type="entry name" value="Atypical_DUSP_subfamA"/>
</dbReference>
<proteinExistence type="inferred from homology"/>
<dbReference type="InterPro" id="IPR000340">
    <property type="entry name" value="Dual-sp_phosphatase_cat-dom"/>
</dbReference>
<dbReference type="EC" id="3.1.3.48" evidence="7"/>
<dbReference type="GO" id="GO:0033549">
    <property type="term" value="F:MAP kinase phosphatase activity"/>
    <property type="evidence" value="ECO:0007669"/>
    <property type="project" value="TreeGrafter"/>
</dbReference>
<evidence type="ECO:0000313" key="11">
    <source>
        <dbReference type="Proteomes" id="UP000326759"/>
    </source>
</evidence>
<dbReference type="GO" id="GO:0043409">
    <property type="term" value="P:negative regulation of MAPK cascade"/>
    <property type="evidence" value="ECO:0007669"/>
    <property type="project" value="TreeGrafter"/>
</dbReference>
<reference evidence="10 11" key="1">
    <citation type="journal article" date="2019" name="PLoS Biol.">
        <title>Sex chromosomes control vertical transmission of feminizing Wolbachia symbionts in an isopod.</title>
        <authorList>
            <person name="Becking T."/>
            <person name="Chebbi M.A."/>
            <person name="Giraud I."/>
            <person name="Moumen B."/>
            <person name="Laverre T."/>
            <person name="Caubet Y."/>
            <person name="Peccoud J."/>
            <person name="Gilbert C."/>
            <person name="Cordaux R."/>
        </authorList>
    </citation>
    <scope>NUCLEOTIDE SEQUENCE [LARGE SCALE GENOMIC DNA]</scope>
    <source>
        <strain evidence="10">ANa2</strain>
        <tissue evidence="10">Whole body excluding digestive tract and cuticle</tissue>
    </source>
</reference>
<dbReference type="AlphaFoldDB" id="A0A5N5SUZ0"/>
<feature type="domain" description="Tyrosine specific protein phosphatases" evidence="9">
    <location>
        <begin position="116"/>
        <end position="173"/>
    </location>
</feature>
<dbReference type="EMBL" id="SEYY01019659">
    <property type="protein sequence ID" value="KAB7498036.1"/>
    <property type="molecule type" value="Genomic_DNA"/>
</dbReference>
<dbReference type="EC" id="3.1.3.16" evidence="7"/>
<dbReference type="InterPro" id="IPR020422">
    <property type="entry name" value="TYR_PHOSPHATASE_DUAL_dom"/>
</dbReference>
<comment type="function">
    <text evidence="7">Dual specificity phosphatase able to dephosphorylate phosphotyrosine, phosphoserine and phosphothreonine residues, with a preference for phosphotyrosine as a substrate.</text>
</comment>
<dbReference type="PRINTS" id="PR01909">
    <property type="entry name" value="ADSPHPHTASEA"/>
</dbReference>
<keyword evidence="11" id="KW-1185">Reference proteome</keyword>
<protein>
    <recommendedName>
        <fullName evidence="7">Dual specificity protein phosphatase</fullName>
        <ecNumber evidence="7">3.1.3.16</ecNumber>
        <ecNumber evidence="7">3.1.3.48</ecNumber>
    </recommendedName>
</protein>
<evidence type="ECO:0000256" key="1">
    <source>
        <dbReference type="ARBA" id="ARBA00008601"/>
    </source>
</evidence>
<evidence type="ECO:0000259" key="9">
    <source>
        <dbReference type="PROSITE" id="PS50056"/>
    </source>
</evidence>
<dbReference type="PANTHER" id="PTHR45682:SF5">
    <property type="entry name" value="DUAL SPECIFICITY PROTEIN PHOSPHATASE"/>
    <property type="match status" value="1"/>
</dbReference>
<dbReference type="PROSITE" id="PS50054">
    <property type="entry name" value="TYR_PHOSPHATASE_DUAL"/>
    <property type="match status" value="1"/>
</dbReference>
<evidence type="ECO:0000256" key="2">
    <source>
        <dbReference type="ARBA" id="ARBA00022801"/>
    </source>
</evidence>
<comment type="catalytic activity">
    <reaction evidence="7">
        <text>O-phospho-L-tyrosyl-[protein] + H2O = L-tyrosyl-[protein] + phosphate</text>
        <dbReference type="Rhea" id="RHEA:10684"/>
        <dbReference type="Rhea" id="RHEA-COMP:10136"/>
        <dbReference type="Rhea" id="RHEA-COMP:20101"/>
        <dbReference type="ChEBI" id="CHEBI:15377"/>
        <dbReference type="ChEBI" id="CHEBI:43474"/>
        <dbReference type="ChEBI" id="CHEBI:46858"/>
        <dbReference type="ChEBI" id="CHEBI:61978"/>
        <dbReference type="EC" id="3.1.3.48"/>
    </reaction>
</comment>
<evidence type="ECO:0000313" key="10">
    <source>
        <dbReference type="EMBL" id="KAB7498036.1"/>
    </source>
</evidence>
<dbReference type="GO" id="GO:0005737">
    <property type="term" value="C:cytoplasm"/>
    <property type="evidence" value="ECO:0007669"/>
    <property type="project" value="TreeGrafter"/>
</dbReference>
<dbReference type="InterPro" id="IPR016130">
    <property type="entry name" value="Tyr_Pase_AS"/>
</dbReference>
<evidence type="ECO:0000256" key="3">
    <source>
        <dbReference type="ARBA" id="ARBA00022912"/>
    </source>
</evidence>
<evidence type="ECO:0000256" key="6">
    <source>
        <dbReference type="PIRSR" id="PIRSR620405-1"/>
    </source>
</evidence>
<dbReference type="PANTHER" id="PTHR45682">
    <property type="entry name" value="AGAP008228-PA"/>
    <property type="match status" value="1"/>
</dbReference>
<organism evidence="10 11">
    <name type="scientific">Armadillidium nasatum</name>
    <dbReference type="NCBI Taxonomy" id="96803"/>
    <lineage>
        <taxon>Eukaryota</taxon>
        <taxon>Metazoa</taxon>
        <taxon>Ecdysozoa</taxon>
        <taxon>Arthropoda</taxon>
        <taxon>Crustacea</taxon>
        <taxon>Multicrustacea</taxon>
        <taxon>Malacostraca</taxon>
        <taxon>Eumalacostraca</taxon>
        <taxon>Peracarida</taxon>
        <taxon>Isopoda</taxon>
        <taxon>Oniscidea</taxon>
        <taxon>Crinocheta</taxon>
        <taxon>Armadillidiidae</taxon>
        <taxon>Armadillidium</taxon>
    </lineage>
</organism>
<keyword evidence="2 7" id="KW-0378">Hydrolase</keyword>
<dbReference type="Gene3D" id="3.90.190.10">
    <property type="entry name" value="Protein tyrosine phosphatase superfamily"/>
    <property type="match status" value="1"/>
</dbReference>
<keyword evidence="3 7" id="KW-0904">Protein phosphatase</keyword>
<accession>A0A5N5SUZ0</accession>
<comment type="caution">
    <text evidence="10">The sequence shown here is derived from an EMBL/GenBank/DDBJ whole genome shotgun (WGS) entry which is preliminary data.</text>
</comment>
<dbReference type="PROSITE" id="PS00383">
    <property type="entry name" value="TYR_PHOSPHATASE_1"/>
    <property type="match status" value="1"/>
</dbReference>
<dbReference type="InterPro" id="IPR000387">
    <property type="entry name" value="Tyr_Pase_dom"/>
</dbReference>
<feature type="active site" description="Phosphocysteine intermediate" evidence="6">
    <location>
        <position position="139"/>
    </location>
</feature>
<dbReference type="PROSITE" id="PS50056">
    <property type="entry name" value="TYR_PHOSPHATASE_2"/>
    <property type="match status" value="1"/>
</dbReference>
<evidence type="ECO:0000256" key="4">
    <source>
        <dbReference type="ARBA" id="ARBA00047761"/>
    </source>
</evidence>
<evidence type="ECO:0000256" key="7">
    <source>
        <dbReference type="RuleBase" id="RU366038"/>
    </source>
</evidence>
<dbReference type="CDD" id="cd14515">
    <property type="entry name" value="DUSP3-like"/>
    <property type="match status" value="1"/>
</dbReference>
<evidence type="ECO:0000256" key="5">
    <source>
        <dbReference type="ARBA" id="ARBA00048336"/>
    </source>
</evidence>
<dbReference type="Proteomes" id="UP000326759">
    <property type="component" value="Unassembled WGS sequence"/>
</dbReference>
<dbReference type="Pfam" id="PF00782">
    <property type="entry name" value="DSPc"/>
    <property type="match status" value="1"/>
</dbReference>
<dbReference type="SUPFAM" id="SSF52799">
    <property type="entry name" value="(Phosphotyrosine protein) phosphatases II"/>
    <property type="match status" value="1"/>
</dbReference>
<dbReference type="OrthoDB" id="253091at2759"/>
<dbReference type="SMART" id="SM00195">
    <property type="entry name" value="DSPc"/>
    <property type="match status" value="1"/>
</dbReference>
<comment type="similarity">
    <text evidence="1 7">Belongs to the protein-tyrosine phosphatase family. Non-receptor class dual specificity subfamily.</text>
</comment>